<dbReference type="EMBL" id="ML122251">
    <property type="protein sequence ID" value="RPD66568.1"/>
    <property type="molecule type" value="Genomic_DNA"/>
</dbReference>
<protein>
    <submittedName>
        <fullName evidence="1">Uncharacterized protein</fullName>
    </submittedName>
</protein>
<gene>
    <name evidence="1" type="ORF">L227DRAFT_148848</name>
</gene>
<dbReference type="Proteomes" id="UP000313359">
    <property type="component" value="Unassembled WGS sequence"/>
</dbReference>
<organism evidence="1 2">
    <name type="scientific">Lentinus tigrinus ALCF2SS1-6</name>
    <dbReference type="NCBI Taxonomy" id="1328759"/>
    <lineage>
        <taxon>Eukaryota</taxon>
        <taxon>Fungi</taxon>
        <taxon>Dikarya</taxon>
        <taxon>Basidiomycota</taxon>
        <taxon>Agaricomycotina</taxon>
        <taxon>Agaricomycetes</taxon>
        <taxon>Polyporales</taxon>
        <taxon>Polyporaceae</taxon>
        <taxon>Lentinus</taxon>
    </lineage>
</organism>
<keyword evidence="2" id="KW-1185">Reference proteome</keyword>
<proteinExistence type="predicted"/>
<dbReference type="AlphaFoldDB" id="A0A5C2ST61"/>
<reference evidence="1" key="1">
    <citation type="journal article" date="2018" name="Genome Biol. Evol.">
        <title>Genomics and development of Lentinus tigrinus, a white-rot wood-decaying mushroom with dimorphic fruiting bodies.</title>
        <authorList>
            <person name="Wu B."/>
            <person name="Xu Z."/>
            <person name="Knudson A."/>
            <person name="Carlson A."/>
            <person name="Chen N."/>
            <person name="Kovaka S."/>
            <person name="LaButti K."/>
            <person name="Lipzen A."/>
            <person name="Pennachio C."/>
            <person name="Riley R."/>
            <person name="Schakwitz W."/>
            <person name="Umezawa K."/>
            <person name="Ohm R.A."/>
            <person name="Grigoriev I.V."/>
            <person name="Nagy L.G."/>
            <person name="Gibbons J."/>
            <person name="Hibbett D."/>
        </authorList>
    </citation>
    <scope>NUCLEOTIDE SEQUENCE [LARGE SCALE GENOMIC DNA]</scope>
    <source>
        <strain evidence="1">ALCF2SS1-6</strain>
    </source>
</reference>
<accession>A0A5C2ST61</accession>
<sequence>MLNVVRSHTYLYSGNGHPVHFTADTVHGPSAAHRSTCGRRWPVSVAASRLVADAGSLGAFERAAVRLPAPAARPAGVWSVWAGWVRLNWSTGGDGALSPAGRQEVLDVQRGRARGLLGALAGEENVDRVCRGAMGIRECSRRGECSVHFTHLFPINVGGVS</sequence>
<evidence type="ECO:0000313" key="2">
    <source>
        <dbReference type="Proteomes" id="UP000313359"/>
    </source>
</evidence>
<evidence type="ECO:0000313" key="1">
    <source>
        <dbReference type="EMBL" id="RPD66568.1"/>
    </source>
</evidence>
<name>A0A5C2ST61_9APHY</name>